<sequence>MSWATRRRSFSDAGISAAAVNWFARLGTELQAINLGQFRISAGVVLVVGGVVTGVLLYRNAVHRFQRYSPR</sequence>
<proteinExistence type="predicted"/>
<keyword evidence="1" id="KW-0472">Membrane</keyword>
<keyword evidence="1" id="KW-1133">Transmembrane helix</keyword>
<keyword evidence="3" id="KW-1185">Reference proteome</keyword>
<name>A0A3P3RCG6_9EURY</name>
<accession>A0A3P3RCG6</accession>
<comment type="caution">
    <text evidence="2">The sequence shown here is derived from an EMBL/GenBank/DDBJ whole genome shotgun (WGS) entry which is preliminary data.</text>
</comment>
<keyword evidence="1" id="KW-0812">Transmembrane</keyword>
<gene>
    <name evidence="2" type="ORF">EIK79_08070</name>
</gene>
<reference evidence="2 3" key="1">
    <citation type="submission" date="2018-11" db="EMBL/GenBank/DDBJ databases">
        <title>Taxonoimc description of Halomarina strain SPP-AMP-1.</title>
        <authorList>
            <person name="Pal Y."/>
            <person name="Srinivasana K."/>
            <person name="Verma A."/>
            <person name="Kumar P."/>
        </authorList>
    </citation>
    <scope>NUCLEOTIDE SEQUENCE [LARGE SCALE GENOMIC DNA]</scope>
    <source>
        <strain evidence="2 3">SPP-AMP-1</strain>
    </source>
</reference>
<evidence type="ECO:0000313" key="3">
    <source>
        <dbReference type="Proteomes" id="UP000282322"/>
    </source>
</evidence>
<evidence type="ECO:0000313" key="2">
    <source>
        <dbReference type="EMBL" id="RRJ31177.1"/>
    </source>
</evidence>
<organism evidence="2 3">
    <name type="scientific">Halocatena pleomorpha</name>
    <dbReference type="NCBI Taxonomy" id="1785090"/>
    <lineage>
        <taxon>Archaea</taxon>
        <taxon>Methanobacteriati</taxon>
        <taxon>Methanobacteriota</taxon>
        <taxon>Stenosarchaea group</taxon>
        <taxon>Halobacteria</taxon>
        <taxon>Halobacteriales</taxon>
        <taxon>Natronomonadaceae</taxon>
        <taxon>Halocatena</taxon>
    </lineage>
</organism>
<dbReference type="RefSeq" id="WP_124954613.1">
    <property type="nucleotide sequence ID" value="NZ_RRCH01000016.1"/>
</dbReference>
<evidence type="ECO:0000256" key="1">
    <source>
        <dbReference type="SAM" id="Phobius"/>
    </source>
</evidence>
<feature type="transmembrane region" description="Helical" evidence="1">
    <location>
        <begin position="38"/>
        <end position="58"/>
    </location>
</feature>
<protein>
    <submittedName>
        <fullName evidence="2">Uncharacterized protein</fullName>
    </submittedName>
</protein>
<dbReference type="AlphaFoldDB" id="A0A3P3RCG6"/>
<dbReference type="EMBL" id="RRCH01000016">
    <property type="protein sequence ID" value="RRJ31177.1"/>
    <property type="molecule type" value="Genomic_DNA"/>
</dbReference>
<dbReference type="Proteomes" id="UP000282322">
    <property type="component" value="Unassembled WGS sequence"/>
</dbReference>